<dbReference type="PRINTS" id="PR00069">
    <property type="entry name" value="ALDKETRDTASE"/>
</dbReference>
<evidence type="ECO:0000313" key="6">
    <source>
        <dbReference type="Proteomes" id="UP000094067"/>
    </source>
</evidence>
<name>A0A1E3AD65_9FIRM</name>
<dbReference type="EMBL" id="MEHA01000036">
    <property type="protein sequence ID" value="ODR43022.1"/>
    <property type="molecule type" value="Genomic_DNA"/>
</dbReference>
<evidence type="ECO:0000313" key="4">
    <source>
        <dbReference type="EMBL" id="ODR43022.1"/>
    </source>
</evidence>
<accession>A0A1E3AD65</accession>
<dbReference type="CDD" id="cd19085">
    <property type="entry name" value="AKR_AKR11B3"/>
    <property type="match status" value="1"/>
</dbReference>
<dbReference type="EMBL" id="MCGH01000002">
    <property type="protein sequence ID" value="ODM06156.1"/>
    <property type="molecule type" value="Genomic_DNA"/>
</dbReference>
<dbReference type="Pfam" id="PF00248">
    <property type="entry name" value="Aldo_ket_red"/>
    <property type="match status" value="1"/>
</dbReference>
<evidence type="ECO:0000256" key="1">
    <source>
        <dbReference type="ARBA" id="ARBA00023002"/>
    </source>
</evidence>
<dbReference type="Proteomes" id="UP000094869">
    <property type="component" value="Unassembled WGS sequence"/>
</dbReference>
<dbReference type="InterPro" id="IPR020471">
    <property type="entry name" value="AKR"/>
</dbReference>
<dbReference type="PROSITE" id="PS00062">
    <property type="entry name" value="ALDOKETO_REDUCTASE_2"/>
    <property type="match status" value="1"/>
</dbReference>
<dbReference type="GO" id="GO:0016491">
    <property type="term" value="F:oxidoreductase activity"/>
    <property type="evidence" value="ECO:0007669"/>
    <property type="project" value="UniProtKB-KW"/>
</dbReference>
<sequence length="310" mass="34116">MKYCKLGKTDISISRVTHGCMELGGGRWKTLDKESNSALLKTALENGITTFDTAEGYGAGASELIVGEALKDRRKDCVIATKVLPDNLRAADVRKAAEGSLKRLQTDYIDLLYVHWPNAGIPISETLGEFIKLKEEGKIRAIGVSNFSLEQLKEAMEITHIDALQPEYNLLQRKIEDGLLSYCADNQISVLSYNSIAKGILSGVFHFNGVKLDAEDFRNEKPLFFPENLETEKPLMNSLKAVAQAHNGTISQIAAAWVLAQRGMSSAIIGTQNPRHFVENIHSVDIELTQEEIDVLDKTSSEVIGKLIGV</sequence>
<dbReference type="SUPFAM" id="SSF51430">
    <property type="entry name" value="NAD(P)-linked oxidoreductase"/>
    <property type="match status" value="1"/>
</dbReference>
<reference evidence="4 7" key="3">
    <citation type="submission" date="2016-08" db="EMBL/GenBank/DDBJ databases">
        <authorList>
            <person name="Seilhamer J.J."/>
        </authorList>
    </citation>
    <scope>NUCLEOTIDE SEQUENCE [LARGE SCALE GENOMIC DNA]</scope>
    <source>
        <strain evidence="4 7">NML150140-1</strain>
    </source>
</reference>
<dbReference type="GO" id="GO:0005829">
    <property type="term" value="C:cytosol"/>
    <property type="evidence" value="ECO:0007669"/>
    <property type="project" value="TreeGrafter"/>
</dbReference>
<dbReference type="InterPro" id="IPR036812">
    <property type="entry name" value="NAD(P)_OxRdtase_dom_sf"/>
</dbReference>
<keyword evidence="8" id="KW-1185">Reference proteome</keyword>
<organism evidence="3 6">
    <name type="scientific">Eisenbergiella tayi</name>
    <dbReference type="NCBI Taxonomy" id="1432052"/>
    <lineage>
        <taxon>Bacteria</taxon>
        <taxon>Bacillati</taxon>
        <taxon>Bacillota</taxon>
        <taxon>Clostridia</taxon>
        <taxon>Lachnospirales</taxon>
        <taxon>Lachnospiraceae</taxon>
        <taxon>Eisenbergiella</taxon>
    </lineage>
</organism>
<evidence type="ECO:0000259" key="2">
    <source>
        <dbReference type="Pfam" id="PF00248"/>
    </source>
</evidence>
<dbReference type="PANTHER" id="PTHR43364">
    <property type="entry name" value="NADH-SPECIFIC METHYLGLYOXAL REDUCTASE-RELATED"/>
    <property type="match status" value="1"/>
</dbReference>
<dbReference type="InterPro" id="IPR018170">
    <property type="entry name" value="Aldo/ket_reductase_CS"/>
</dbReference>
<evidence type="ECO:0000313" key="8">
    <source>
        <dbReference type="Proteomes" id="UP000094869"/>
    </source>
</evidence>
<reference evidence="5 8" key="2">
    <citation type="submission" date="2016-08" db="EMBL/GenBank/DDBJ databases">
        <title>Characterization of Isolates of Eisenbergiella tayi Derived from Blood Cultures, Using Whole Genome Sequencing.</title>
        <authorList>
            <person name="Bernier A.-M."/>
            <person name="Burdz T."/>
            <person name="Wiebe D."/>
            <person name="Bernard K."/>
        </authorList>
    </citation>
    <scope>NUCLEOTIDE SEQUENCE [LARGE SCALE GENOMIC DNA]</scope>
    <source>
        <strain evidence="5 8">NML120146</strain>
    </source>
</reference>
<dbReference type="PATRIC" id="fig|1432052.4.peg.2286"/>
<gene>
    <name evidence="3" type="primary">yhdN_4</name>
    <name evidence="4" type="ORF">BEI59_31095</name>
    <name evidence="3" type="ORF">BEI61_02045</name>
    <name evidence="5" type="ORF">BEI63_16950</name>
</gene>
<dbReference type="EMBL" id="MEHD01000025">
    <property type="protein sequence ID" value="ODR54629.1"/>
    <property type="molecule type" value="Genomic_DNA"/>
</dbReference>
<dbReference type="InterPro" id="IPR050523">
    <property type="entry name" value="AKR_Detox_Biosynth"/>
</dbReference>
<dbReference type="RefSeq" id="WP_069152201.1">
    <property type="nucleotide sequence ID" value="NZ_BAABXS010000003.1"/>
</dbReference>
<dbReference type="PANTHER" id="PTHR43364:SF4">
    <property type="entry name" value="NAD(P)-LINKED OXIDOREDUCTASE SUPERFAMILY PROTEIN"/>
    <property type="match status" value="1"/>
</dbReference>
<dbReference type="EC" id="1.1.1.-" evidence="3"/>
<comment type="caution">
    <text evidence="3">The sequence shown here is derived from an EMBL/GenBank/DDBJ whole genome shotgun (WGS) entry which is preliminary data.</text>
</comment>
<dbReference type="OrthoDB" id="9804790at2"/>
<evidence type="ECO:0000313" key="7">
    <source>
        <dbReference type="Proteomes" id="UP000094271"/>
    </source>
</evidence>
<feature type="domain" description="NADP-dependent oxidoreductase" evidence="2">
    <location>
        <begin position="18"/>
        <end position="298"/>
    </location>
</feature>
<dbReference type="Proteomes" id="UP000094271">
    <property type="component" value="Unassembled WGS sequence"/>
</dbReference>
<proteinExistence type="predicted"/>
<keyword evidence="1 3" id="KW-0560">Oxidoreductase</keyword>
<dbReference type="AlphaFoldDB" id="A0A1E3AD65"/>
<dbReference type="Gene3D" id="3.20.20.100">
    <property type="entry name" value="NADP-dependent oxidoreductase domain"/>
    <property type="match status" value="1"/>
</dbReference>
<dbReference type="Proteomes" id="UP000094067">
    <property type="component" value="Unassembled WGS sequence"/>
</dbReference>
<protein>
    <submittedName>
        <fullName evidence="4">Aldo/keto reductase</fullName>
    </submittedName>
    <submittedName>
        <fullName evidence="3">General stress protein 69</fullName>
        <ecNumber evidence="3">1.1.1.-</ecNumber>
    </submittedName>
</protein>
<reference evidence="3 6" key="1">
    <citation type="submission" date="2016-07" db="EMBL/GenBank/DDBJ databases">
        <title>Characterization of isolates of Eisenbergiella tayi derived from blood cultures, using whole genome sequencing.</title>
        <authorList>
            <person name="Burdz T."/>
            <person name="Wiebe D."/>
            <person name="Huynh C."/>
            <person name="Bernard K."/>
        </authorList>
    </citation>
    <scope>NUCLEOTIDE SEQUENCE [LARGE SCALE GENOMIC DNA]</scope>
    <source>
        <strain evidence="3 6">NML 110608</strain>
    </source>
</reference>
<evidence type="ECO:0000313" key="5">
    <source>
        <dbReference type="EMBL" id="ODR54629.1"/>
    </source>
</evidence>
<evidence type="ECO:0000313" key="3">
    <source>
        <dbReference type="EMBL" id="ODM06156.1"/>
    </source>
</evidence>
<dbReference type="InterPro" id="IPR023210">
    <property type="entry name" value="NADP_OxRdtase_dom"/>
</dbReference>